<dbReference type="Proteomes" id="UP000826271">
    <property type="component" value="Unassembled WGS sequence"/>
</dbReference>
<feature type="domain" description="Myb/SANT-like" evidence="1">
    <location>
        <begin position="11"/>
        <end position="102"/>
    </location>
</feature>
<dbReference type="Pfam" id="PF12776">
    <property type="entry name" value="Myb_DNA-bind_3"/>
    <property type="match status" value="1"/>
</dbReference>
<evidence type="ECO:0000313" key="3">
    <source>
        <dbReference type="Proteomes" id="UP000826271"/>
    </source>
</evidence>
<keyword evidence="3" id="KW-1185">Reference proteome</keyword>
<organism evidence="2 3">
    <name type="scientific">Buddleja alternifolia</name>
    <dbReference type="NCBI Taxonomy" id="168488"/>
    <lineage>
        <taxon>Eukaryota</taxon>
        <taxon>Viridiplantae</taxon>
        <taxon>Streptophyta</taxon>
        <taxon>Embryophyta</taxon>
        <taxon>Tracheophyta</taxon>
        <taxon>Spermatophyta</taxon>
        <taxon>Magnoliopsida</taxon>
        <taxon>eudicotyledons</taxon>
        <taxon>Gunneridae</taxon>
        <taxon>Pentapetalae</taxon>
        <taxon>asterids</taxon>
        <taxon>lamiids</taxon>
        <taxon>Lamiales</taxon>
        <taxon>Scrophulariaceae</taxon>
        <taxon>Buddlejeae</taxon>
        <taxon>Buddleja</taxon>
    </lineage>
</organism>
<evidence type="ECO:0000313" key="2">
    <source>
        <dbReference type="EMBL" id="KAG8368786.1"/>
    </source>
</evidence>
<evidence type="ECO:0000259" key="1">
    <source>
        <dbReference type="Pfam" id="PF12776"/>
    </source>
</evidence>
<dbReference type="PANTHER" id="PTHR47584">
    <property type="match status" value="1"/>
</dbReference>
<protein>
    <recommendedName>
        <fullName evidence="1">Myb/SANT-like domain-containing protein</fullName>
    </recommendedName>
</protein>
<gene>
    <name evidence="2" type="ORF">BUALT_Bualt15G0083000</name>
</gene>
<comment type="caution">
    <text evidence="2">The sequence shown here is derived from an EMBL/GenBank/DDBJ whole genome shotgun (WGS) entry which is preliminary data.</text>
</comment>
<reference evidence="2" key="1">
    <citation type="submission" date="2019-10" db="EMBL/GenBank/DDBJ databases">
        <authorList>
            <person name="Zhang R."/>
            <person name="Pan Y."/>
            <person name="Wang J."/>
            <person name="Ma R."/>
            <person name="Yu S."/>
        </authorList>
    </citation>
    <scope>NUCLEOTIDE SEQUENCE</scope>
    <source>
        <strain evidence="2">LA-IB0</strain>
        <tissue evidence="2">Leaf</tissue>
    </source>
</reference>
<sequence>MDGQFPDAEGWSLEKEKFFIELLHAACGRNDTSGGRPENNVLLGLQNRMNVEFGGFTETAVLNRFNMLRRSCKIFNVIFSNSDFRWNRAKNWITATKQKWDALIGQYPDATKYQVCGEKYRDKLSDVFDDDLGEGNLDNPSDTGNGQVQSGDATHLVPDPDYLYYLICFAFKYELE</sequence>
<dbReference type="EMBL" id="WHWC01000015">
    <property type="protein sequence ID" value="KAG8368786.1"/>
    <property type="molecule type" value="Genomic_DNA"/>
</dbReference>
<dbReference type="InterPro" id="IPR024752">
    <property type="entry name" value="Myb/SANT-like_dom"/>
</dbReference>
<name>A0AAV6WBV3_9LAMI</name>
<accession>A0AAV6WBV3</accession>
<dbReference type="PANTHER" id="PTHR47584:SF14">
    <property type="entry name" value="L10-INTERACTING MYB DOMAIN-CONTAINING PROTEIN-LIKE"/>
    <property type="match status" value="1"/>
</dbReference>
<dbReference type="AlphaFoldDB" id="A0AAV6WBV3"/>
<proteinExistence type="predicted"/>
<dbReference type="InterPro" id="IPR045026">
    <property type="entry name" value="LIMYB"/>
</dbReference>